<dbReference type="STRING" id="1926881.BTJ39_00775"/>
<dbReference type="OrthoDB" id="180690at2"/>
<dbReference type="EMBL" id="MRUL01000001">
    <property type="protein sequence ID" value="OON41735.1"/>
    <property type="molecule type" value="Genomic_DNA"/>
</dbReference>
<protein>
    <recommendedName>
        <fullName evidence="3">Glycosyl hydrolase family 32</fullName>
    </recommendedName>
</protein>
<dbReference type="SUPFAM" id="SSF75005">
    <property type="entry name" value="Arabinanase/levansucrase/invertase"/>
    <property type="match status" value="1"/>
</dbReference>
<dbReference type="InterPro" id="IPR023296">
    <property type="entry name" value="Glyco_hydro_beta-prop_sf"/>
</dbReference>
<comment type="caution">
    <text evidence="1">The sequence shown here is derived from an EMBL/GenBank/DDBJ whole genome shotgun (WGS) entry which is preliminary data.</text>
</comment>
<evidence type="ECO:0008006" key="3">
    <source>
        <dbReference type="Google" id="ProtNLM"/>
    </source>
</evidence>
<reference evidence="1 2" key="1">
    <citation type="submission" date="2016-12" db="EMBL/GenBank/DDBJ databases">
        <title>Izhakiella australiana sp. nov. of genus Izhakiella isolated from Australian desert.</title>
        <authorList>
            <person name="Ji M."/>
        </authorList>
    </citation>
    <scope>NUCLEOTIDE SEQUENCE [LARGE SCALE GENOMIC DNA]</scope>
    <source>
        <strain evidence="1 2">D4N98</strain>
    </source>
</reference>
<accession>A0A1S8YS87</accession>
<evidence type="ECO:0000313" key="2">
    <source>
        <dbReference type="Proteomes" id="UP000190667"/>
    </source>
</evidence>
<sequence>MKLYNNLETAQPWPPANVETTLDKPLAVAYLDNPPPVVNITLGRQLFVDDFLIESSTLTREFHQPKLLPQPVFEPQTPLEMNDGFCTCACPFNDGLFYDDHDNKFKMWYHAGWFDGIGYAESDDGIHWKRLHEIYPDRQDERVLPAVKGRLRDGSALWLDYAASDPDERYKMMVFFRQFDQEIKYYHRKPKHAHDNPDSVAPDEKILLYKSPDGINWTEVGEAGKSGDNTTFFYNPFTKKWVFSLRTFSALDSRIRTRGYFETPEFFTGSNWKAQDIKFWSRTDIFDFPDPQLGYYTQIYNLDATPYESLMLGMFSVFMGPPNNICELTKMPKINDLKIAFSRDGFHWHRPVHSNFISSSREKGAFDYGYAHSPNGICLVVGDEIYFYVSFFSGQSPNFGSHKYSGGNLGLAKMRRDGFCSLSAKQQDGFVLTKALEYEGDYLFVNCDAAAGELSAELIDDNGNPWPGYERQSCIPVQVDATKMQIRWKAHNTIRQAPNLRIRFWLNNARLYAFWIADDENGRSRGYMAAGGPGFKDGRDI</sequence>
<keyword evidence="2" id="KW-1185">Reference proteome</keyword>
<evidence type="ECO:0000313" key="1">
    <source>
        <dbReference type="EMBL" id="OON41735.1"/>
    </source>
</evidence>
<dbReference type="Proteomes" id="UP000190667">
    <property type="component" value="Unassembled WGS sequence"/>
</dbReference>
<proteinExistence type="predicted"/>
<organism evidence="1 2">
    <name type="scientific">Izhakiella australiensis</name>
    <dbReference type="NCBI Taxonomy" id="1926881"/>
    <lineage>
        <taxon>Bacteria</taxon>
        <taxon>Pseudomonadati</taxon>
        <taxon>Pseudomonadota</taxon>
        <taxon>Gammaproteobacteria</taxon>
        <taxon>Enterobacterales</taxon>
        <taxon>Erwiniaceae</taxon>
        <taxon>Izhakiella</taxon>
    </lineage>
</organism>
<gene>
    <name evidence="1" type="ORF">BTJ39_00775</name>
</gene>
<dbReference type="RefSeq" id="WP_078000758.1">
    <property type="nucleotide sequence ID" value="NZ_MRUL01000001.1"/>
</dbReference>
<dbReference type="AlphaFoldDB" id="A0A1S8YS87"/>
<name>A0A1S8YS87_9GAMM</name>
<dbReference type="Gene3D" id="2.115.10.20">
    <property type="entry name" value="Glycosyl hydrolase domain, family 43"/>
    <property type="match status" value="1"/>
</dbReference>